<dbReference type="Proteomes" id="UP000319949">
    <property type="component" value="Unassembled WGS sequence"/>
</dbReference>
<dbReference type="Gene3D" id="3.40.50.2000">
    <property type="entry name" value="Glycogen Phosphorylase B"/>
    <property type="match status" value="1"/>
</dbReference>
<dbReference type="PROSITE" id="PS50005">
    <property type="entry name" value="TPR"/>
    <property type="match status" value="8"/>
</dbReference>
<dbReference type="InterPro" id="IPR052943">
    <property type="entry name" value="TMTC_O-mannosyl-trnsfr"/>
</dbReference>
<dbReference type="PANTHER" id="PTHR44809">
    <property type="match status" value="1"/>
</dbReference>
<evidence type="ECO:0000256" key="1">
    <source>
        <dbReference type="PROSITE-ProRule" id="PRU00339"/>
    </source>
</evidence>
<dbReference type="InterPro" id="IPR019734">
    <property type="entry name" value="TPR_rpt"/>
</dbReference>
<feature type="repeat" description="TPR" evidence="1">
    <location>
        <begin position="106"/>
        <end position="139"/>
    </location>
</feature>
<dbReference type="AlphaFoldDB" id="A0A560CZ45"/>
<keyword evidence="1" id="KW-0802">TPR repeat</keyword>
<dbReference type="SUPFAM" id="SSF53756">
    <property type="entry name" value="UDP-Glycosyltransferase/glycogen phosphorylase"/>
    <property type="match status" value="1"/>
</dbReference>
<sequence length="691" mass="76953">MIGRGARAKCDSWSAFRRPYVISSTMGHIVMYVEGPSGFVSFEAGLAHHRAGRLAQAETIYRRILASEPNHADSIHLLGVASFQAGDAARALELIIRAVRLQPGNSVYHGNMAAVLRALGRLDEAIASYRDALFYKPDNPDAQNQLAILLGERGDLAGEEAHYRFVLRYAPDHLDARFNLANLLVKRRHFDEAINEFRQLLLQKPDHAAAHSNLGAVLFDLRAFEESERCYREALRLNPAFAQAYNNLGILLAALGRLEEAELSLREACKLNPGFPEALNNLGDLLRVRGRSDEAEACCREALRLKPDYVSAQLNLGNALRESGRFQEAEPCYRTALDHNPVWPEALNNLGSLLFDLGRPDEAARSIRTALAQKPDYPDAHTNLAITLLLDGRFDEGWREYEWRWKQEKNKPHLRGFSQPLWDGGDIGDRVLLLHAEQGLGDTLQFCRFVPDIAAGRRVILEVQRPLVPLLAGLPGIARIVAHGDPLPAFDVHCPLLSLPLVLGTTLETIPRKTSYLRADPQRAAAWRQRLGQLDGLRVGLVWAGNQAMGADRRRSIPLERFSALADLSDVSFVSLQKGPAAGEPPPPGLSLHDWTEDLHDFGETAALVEALDLVVSVDTAVVHLAGALGRPVWLLNRFDRCWRWLLNRDDSPWYPTLRQFRQAEPGDWGGVLQHVRAELQKLSLTRSTAL</sequence>
<dbReference type="Pfam" id="PF01075">
    <property type="entry name" value="Glyco_transf_9"/>
    <property type="match status" value="1"/>
</dbReference>
<protein>
    <submittedName>
        <fullName evidence="2">Tetratricopeptide (TPR) repeat protein</fullName>
    </submittedName>
</protein>
<gene>
    <name evidence="2" type="ORF">FBZ96_11719</name>
</gene>
<dbReference type="Gene3D" id="1.25.40.10">
    <property type="entry name" value="Tetratricopeptide repeat domain"/>
    <property type="match status" value="5"/>
</dbReference>
<proteinExistence type="predicted"/>
<evidence type="ECO:0000313" key="2">
    <source>
        <dbReference type="EMBL" id="TWA90122.1"/>
    </source>
</evidence>
<feature type="repeat" description="TPR" evidence="1">
    <location>
        <begin position="276"/>
        <end position="309"/>
    </location>
</feature>
<dbReference type="InterPro" id="IPR002201">
    <property type="entry name" value="Glyco_trans_9"/>
</dbReference>
<evidence type="ECO:0000313" key="3">
    <source>
        <dbReference type="Proteomes" id="UP000319949"/>
    </source>
</evidence>
<feature type="repeat" description="TPR" evidence="1">
    <location>
        <begin position="310"/>
        <end position="343"/>
    </location>
</feature>
<dbReference type="OrthoDB" id="6193797at2"/>
<dbReference type="GO" id="GO:0016757">
    <property type="term" value="F:glycosyltransferase activity"/>
    <property type="evidence" value="ECO:0007669"/>
    <property type="project" value="InterPro"/>
</dbReference>
<dbReference type="Pfam" id="PF00515">
    <property type="entry name" value="TPR_1"/>
    <property type="match status" value="1"/>
</dbReference>
<dbReference type="InterPro" id="IPR011990">
    <property type="entry name" value="TPR-like_helical_dom_sf"/>
</dbReference>
<accession>A0A560CZ45</accession>
<reference evidence="2 3" key="1">
    <citation type="submission" date="2019-06" db="EMBL/GenBank/DDBJ databases">
        <title>Genomic Encyclopedia of Type Strains, Phase IV (KMG-V): Genome sequencing to study the core and pangenomes of soil and plant-associated prokaryotes.</title>
        <authorList>
            <person name="Whitman W."/>
        </authorList>
    </citation>
    <scope>NUCLEOTIDE SEQUENCE [LARGE SCALE GENOMIC DNA]</scope>
    <source>
        <strain evidence="2 3">BR 510</strain>
    </source>
</reference>
<dbReference type="SUPFAM" id="SSF48452">
    <property type="entry name" value="TPR-like"/>
    <property type="match status" value="2"/>
</dbReference>
<dbReference type="Pfam" id="PF14559">
    <property type="entry name" value="TPR_19"/>
    <property type="match status" value="1"/>
</dbReference>
<dbReference type="Pfam" id="PF13432">
    <property type="entry name" value="TPR_16"/>
    <property type="match status" value="2"/>
</dbReference>
<feature type="repeat" description="TPR" evidence="1">
    <location>
        <begin position="344"/>
        <end position="377"/>
    </location>
</feature>
<dbReference type="PANTHER" id="PTHR44809:SF1">
    <property type="entry name" value="PROTEIN O-MANNOSYL-TRANSFERASE TMTC1"/>
    <property type="match status" value="1"/>
</dbReference>
<keyword evidence="3" id="KW-1185">Reference proteome</keyword>
<feature type="repeat" description="TPR" evidence="1">
    <location>
        <begin position="208"/>
        <end position="241"/>
    </location>
</feature>
<dbReference type="STRING" id="1803665.GCA_001641335_02537"/>
<comment type="caution">
    <text evidence="2">The sequence shown here is derived from an EMBL/GenBank/DDBJ whole genome shotgun (WGS) entry which is preliminary data.</text>
</comment>
<feature type="repeat" description="TPR" evidence="1">
    <location>
        <begin position="242"/>
        <end position="275"/>
    </location>
</feature>
<name>A0A560CZ45_9BRAD</name>
<dbReference type="Pfam" id="PF12895">
    <property type="entry name" value="ANAPC3"/>
    <property type="match status" value="1"/>
</dbReference>
<organism evidence="2 3">
    <name type="scientific">Bradyrhizobium stylosanthis</name>
    <dbReference type="NCBI Taxonomy" id="1803665"/>
    <lineage>
        <taxon>Bacteria</taxon>
        <taxon>Pseudomonadati</taxon>
        <taxon>Pseudomonadota</taxon>
        <taxon>Alphaproteobacteria</taxon>
        <taxon>Hyphomicrobiales</taxon>
        <taxon>Nitrobacteraceae</taxon>
        <taxon>Bradyrhizobium</taxon>
    </lineage>
</organism>
<dbReference type="SMART" id="SM00028">
    <property type="entry name" value="TPR"/>
    <property type="match status" value="10"/>
</dbReference>
<dbReference type="EMBL" id="VITK01000017">
    <property type="protein sequence ID" value="TWA90122.1"/>
    <property type="molecule type" value="Genomic_DNA"/>
</dbReference>
<feature type="repeat" description="TPR" evidence="1">
    <location>
        <begin position="72"/>
        <end position="105"/>
    </location>
</feature>
<feature type="repeat" description="TPR" evidence="1">
    <location>
        <begin position="174"/>
        <end position="207"/>
    </location>
</feature>